<keyword evidence="5 7" id="KW-0802">TPR repeat</keyword>
<feature type="region of interest" description="Disordered" evidence="8">
    <location>
        <begin position="1"/>
        <end position="134"/>
    </location>
</feature>
<dbReference type="eggNOG" id="KOG1173">
    <property type="taxonomic scope" value="Eukaryota"/>
</dbReference>
<feature type="compositionally biased region" description="Low complexity" evidence="8">
    <location>
        <begin position="807"/>
        <end position="817"/>
    </location>
</feature>
<dbReference type="EMBL" id="FN648630">
    <property type="protein sequence ID" value="CBN74796.1"/>
    <property type="molecule type" value="Genomic_DNA"/>
</dbReference>
<reference evidence="9 10" key="1">
    <citation type="journal article" date="2010" name="Nature">
        <title>The Ectocarpus genome and the independent evolution of multicellularity in brown algae.</title>
        <authorList>
            <person name="Cock J.M."/>
            <person name="Sterck L."/>
            <person name="Rouze P."/>
            <person name="Scornet D."/>
            <person name="Allen A.E."/>
            <person name="Amoutzias G."/>
            <person name="Anthouard V."/>
            <person name="Artiguenave F."/>
            <person name="Aury J.M."/>
            <person name="Badger J.H."/>
            <person name="Beszteri B."/>
            <person name="Billiau K."/>
            <person name="Bonnet E."/>
            <person name="Bothwell J.H."/>
            <person name="Bowler C."/>
            <person name="Boyen C."/>
            <person name="Brownlee C."/>
            <person name="Carrano C.J."/>
            <person name="Charrier B."/>
            <person name="Cho G.Y."/>
            <person name="Coelho S.M."/>
            <person name="Collen J."/>
            <person name="Corre E."/>
            <person name="Da Silva C."/>
            <person name="Delage L."/>
            <person name="Delaroque N."/>
            <person name="Dittami S.M."/>
            <person name="Doulbeau S."/>
            <person name="Elias M."/>
            <person name="Farnham G."/>
            <person name="Gachon C.M."/>
            <person name="Gschloessl B."/>
            <person name="Heesch S."/>
            <person name="Jabbari K."/>
            <person name="Jubin C."/>
            <person name="Kawai H."/>
            <person name="Kimura K."/>
            <person name="Kloareg B."/>
            <person name="Kupper F.C."/>
            <person name="Lang D."/>
            <person name="Le Bail A."/>
            <person name="Leblanc C."/>
            <person name="Lerouge P."/>
            <person name="Lohr M."/>
            <person name="Lopez P.J."/>
            <person name="Martens C."/>
            <person name="Maumus F."/>
            <person name="Michel G."/>
            <person name="Miranda-Saavedra D."/>
            <person name="Morales J."/>
            <person name="Moreau H."/>
            <person name="Motomura T."/>
            <person name="Nagasato C."/>
            <person name="Napoli C.A."/>
            <person name="Nelson D.R."/>
            <person name="Nyvall-Collen P."/>
            <person name="Peters A.F."/>
            <person name="Pommier C."/>
            <person name="Potin P."/>
            <person name="Poulain J."/>
            <person name="Quesneville H."/>
            <person name="Read B."/>
            <person name="Rensing S.A."/>
            <person name="Ritter A."/>
            <person name="Rousvoal S."/>
            <person name="Samanta M."/>
            <person name="Samson G."/>
            <person name="Schroeder D.C."/>
            <person name="Segurens B."/>
            <person name="Strittmatter M."/>
            <person name="Tonon T."/>
            <person name="Tregear J.W."/>
            <person name="Valentin K."/>
            <person name="von Dassow P."/>
            <person name="Yamagishi T."/>
            <person name="Van de Peer Y."/>
            <person name="Wincker P."/>
        </authorList>
    </citation>
    <scope>NUCLEOTIDE SEQUENCE [LARGE SCALE GENOMIC DNA]</scope>
    <source>
        <strain evidence="10">Ec32 / CCAP1310/4</strain>
    </source>
</reference>
<evidence type="ECO:0000313" key="9">
    <source>
        <dbReference type="EMBL" id="CBN74796.1"/>
    </source>
</evidence>
<feature type="compositionally biased region" description="Gly residues" evidence="8">
    <location>
        <begin position="88"/>
        <end position="114"/>
    </location>
</feature>
<evidence type="ECO:0000256" key="1">
    <source>
        <dbReference type="ARBA" id="ARBA00022618"/>
    </source>
</evidence>
<feature type="compositionally biased region" description="Low complexity" evidence="8">
    <location>
        <begin position="58"/>
        <end position="87"/>
    </location>
</feature>
<dbReference type="Gene3D" id="1.25.40.10">
    <property type="entry name" value="Tetratricopeptide repeat domain"/>
    <property type="match status" value="1"/>
</dbReference>
<keyword evidence="3" id="KW-0498">Mitosis</keyword>
<feature type="compositionally biased region" description="Gly residues" evidence="8">
    <location>
        <begin position="761"/>
        <end position="773"/>
    </location>
</feature>
<dbReference type="PANTHER" id="PTHR12558:SF9">
    <property type="entry name" value="CELL DIVISION CYCLE PROTEIN 16 HOMOLOG"/>
    <property type="match status" value="1"/>
</dbReference>
<evidence type="ECO:0000256" key="4">
    <source>
        <dbReference type="ARBA" id="ARBA00022786"/>
    </source>
</evidence>
<keyword evidence="10" id="KW-1185">Reference proteome</keyword>
<dbReference type="SUPFAM" id="SSF48452">
    <property type="entry name" value="TPR-like"/>
    <property type="match status" value="2"/>
</dbReference>
<dbReference type="GO" id="GO:0005680">
    <property type="term" value="C:anaphase-promoting complex"/>
    <property type="evidence" value="ECO:0007669"/>
    <property type="project" value="TreeGrafter"/>
</dbReference>
<dbReference type="Proteomes" id="UP000002630">
    <property type="component" value="Linkage Group LG03"/>
</dbReference>
<organism evidence="9 10">
    <name type="scientific">Ectocarpus siliculosus</name>
    <name type="common">Brown alga</name>
    <name type="synonym">Conferva siliculosa</name>
    <dbReference type="NCBI Taxonomy" id="2880"/>
    <lineage>
        <taxon>Eukaryota</taxon>
        <taxon>Sar</taxon>
        <taxon>Stramenopiles</taxon>
        <taxon>Ochrophyta</taxon>
        <taxon>PX clade</taxon>
        <taxon>Phaeophyceae</taxon>
        <taxon>Ectocarpales</taxon>
        <taxon>Ectocarpaceae</taxon>
        <taxon>Ectocarpus</taxon>
    </lineage>
</organism>
<dbReference type="PANTHER" id="PTHR12558">
    <property type="entry name" value="CELL DIVISION CYCLE 16,23,27"/>
    <property type="match status" value="1"/>
</dbReference>
<dbReference type="AlphaFoldDB" id="D8LN33"/>
<dbReference type="GO" id="GO:0031145">
    <property type="term" value="P:anaphase-promoting complex-dependent catabolic process"/>
    <property type="evidence" value="ECO:0007669"/>
    <property type="project" value="TreeGrafter"/>
</dbReference>
<feature type="compositionally biased region" description="Gly residues" evidence="8">
    <location>
        <begin position="1"/>
        <end position="11"/>
    </location>
</feature>
<gene>
    <name evidence="9" type="primary">APC6-cdc16</name>
    <name evidence="9" type="ORF">Esi_0043_0021</name>
</gene>
<dbReference type="STRING" id="2880.D8LN33"/>
<feature type="compositionally biased region" description="Gly residues" evidence="8">
    <location>
        <begin position="25"/>
        <end position="48"/>
    </location>
</feature>
<protein>
    <submittedName>
        <fullName evidence="9">Subunit of the Anaphase Promoting Complex</fullName>
    </submittedName>
</protein>
<evidence type="ECO:0000256" key="5">
    <source>
        <dbReference type="ARBA" id="ARBA00022803"/>
    </source>
</evidence>
<evidence type="ECO:0000256" key="2">
    <source>
        <dbReference type="ARBA" id="ARBA00022737"/>
    </source>
</evidence>
<dbReference type="GO" id="GO:0045842">
    <property type="term" value="P:positive regulation of mitotic metaphase/anaphase transition"/>
    <property type="evidence" value="ECO:0007669"/>
    <property type="project" value="TreeGrafter"/>
</dbReference>
<evidence type="ECO:0000256" key="6">
    <source>
        <dbReference type="ARBA" id="ARBA00023306"/>
    </source>
</evidence>
<evidence type="ECO:0000256" key="3">
    <source>
        <dbReference type="ARBA" id="ARBA00022776"/>
    </source>
</evidence>
<name>D8LN33_ECTSI</name>
<dbReference type="GO" id="GO:0051301">
    <property type="term" value="P:cell division"/>
    <property type="evidence" value="ECO:0007669"/>
    <property type="project" value="UniProtKB-KW"/>
</dbReference>
<dbReference type="InterPro" id="IPR011990">
    <property type="entry name" value="TPR-like_helical_dom_sf"/>
</dbReference>
<evidence type="ECO:0000256" key="7">
    <source>
        <dbReference type="PROSITE-ProRule" id="PRU00339"/>
    </source>
</evidence>
<dbReference type="InterPro" id="IPR019734">
    <property type="entry name" value="TPR_rpt"/>
</dbReference>
<feature type="repeat" description="TPR" evidence="7">
    <location>
        <begin position="637"/>
        <end position="670"/>
    </location>
</feature>
<dbReference type="GO" id="GO:0005737">
    <property type="term" value="C:cytoplasm"/>
    <property type="evidence" value="ECO:0007669"/>
    <property type="project" value="TreeGrafter"/>
</dbReference>
<dbReference type="InParanoid" id="D8LN33"/>
<dbReference type="SMART" id="SM00028">
    <property type="entry name" value="TPR"/>
    <property type="match status" value="9"/>
</dbReference>
<feature type="repeat" description="TPR" evidence="7">
    <location>
        <begin position="603"/>
        <end position="636"/>
    </location>
</feature>
<proteinExistence type="predicted"/>
<dbReference type="OrthoDB" id="10006270at2759"/>
<feature type="compositionally biased region" description="Polar residues" evidence="8">
    <location>
        <begin position="704"/>
        <end position="713"/>
    </location>
</feature>
<keyword evidence="4" id="KW-0833">Ubl conjugation pathway</keyword>
<keyword evidence="1" id="KW-0132">Cell division</keyword>
<evidence type="ECO:0000256" key="8">
    <source>
        <dbReference type="SAM" id="MobiDB-lite"/>
    </source>
</evidence>
<feature type="compositionally biased region" description="Gly residues" evidence="8">
    <location>
        <begin position="824"/>
        <end position="848"/>
    </location>
</feature>
<accession>D8LN33</accession>
<dbReference type="GO" id="GO:0016567">
    <property type="term" value="P:protein ubiquitination"/>
    <property type="evidence" value="ECO:0007669"/>
    <property type="project" value="TreeGrafter"/>
</dbReference>
<keyword evidence="6" id="KW-0131">Cell cycle</keyword>
<dbReference type="Pfam" id="PF13432">
    <property type="entry name" value="TPR_16"/>
    <property type="match status" value="2"/>
</dbReference>
<dbReference type="EMBL" id="FN649728">
    <property type="protein sequence ID" value="CBN74796.1"/>
    <property type="molecule type" value="Genomic_DNA"/>
</dbReference>
<feature type="region of interest" description="Disordered" evidence="8">
    <location>
        <begin position="704"/>
        <end position="848"/>
    </location>
</feature>
<sequence length="848" mass="88268">MAPEAGIGGGSSSTDNSPRRPSAGRGEGVGVGVGVGGGSTAVGAAGRGGKGKGKARPRSVVVASSTSASASANGGVATSAAAAATSGNSGGGGSGRSHAGGGGGIGRTDGGGMGDGEEGRDGQAGAAATEDPKAARIEQLRELTKNCLEENMSDTAAYYADKLVTFSNFDREAVLLLAKAQFACGAYLRTVHLLAQHRLLDYADNFGLRACHLAARSLRAAEKTEESVSLLEKVLGHTDDHAEEVKARAKAARSGVAAAAAVPGANGAGSGAVAAECPAPGVDVLAALCCLRGQAYAYLDNRPRAAVWLRTALEIDARCVEALQCLTRWHLLSIDEQASMVSGLEYGEEQQESWLHFLFKSQINRPPGSRAKVFGDLGRVGLGGNLDVLAAKAECCYEQNDAQQALEICRQVFRTDPHNSACLPVYLAAMVELKMKSQLFYTAHQLVEAGPKQAVSWFAVACYYHLLDKNELAQRYFLKSTKLDGRFAPAWIGFGNAFAAQEETDQAVSAYRTAARLFQGSHLALLYIGMEYVRTHNLALARNFLMGALALSPSDPLVLNEVLIGKLGVVHFASGEYTQARERFGKVLSIVEGLSSQALEAWESTVFNLGHCHRKLGSLDDAASCYLRARELSPQRHSVHSALALTHHLQGRHDDAIAGYHKALGLKPDDPFAAEMLKRALQESFSANEPCAGLEELFSKTSLDTNGNIVNDNSSSGRGRHQQSRGGGVLRGDDGAQFTPGLSPRSGRNDDRDSSSSVGTPYGGSGRGGGGGDRSFSFGAETPRTPRDSGAAAAAAAAAQSPLLAESSSSRMMMGGWRLDGEESGGGGGPFFAPPRGGGAGVLVGGGI</sequence>
<dbReference type="PROSITE" id="PS50005">
    <property type="entry name" value="TPR"/>
    <property type="match status" value="2"/>
</dbReference>
<keyword evidence="2" id="KW-0677">Repeat</keyword>
<evidence type="ECO:0000313" key="10">
    <source>
        <dbReference type="Proteomes" id="UP000002630"/>
    </source>
</evidence>